<evidence type="ECO:0000256" key="2">
    <source>
        <dbReference type="ARBA" id="ARBA00022679"/>
    </source>
</evidence>
<protein>
    <submittedName>
        <fullName evidence="6">FGGY family carbohydrate kinase</fullName>
    </submittedName>
</protein>
<evidence type="ECO:0000259" key="4">
    <source>
        <dbReference type="Pfam" id="PF00370"/>
    </source>
</evidence>
<dbReference type="InterPro" id="IPR043129">
    <property type="entry name" value="ATPase_NBD"/>
</dbReference>
<dbReference type="Pfam" id="PF00370">
    <property type="entry name" value="FGGY_N"/>
    <property type="match status" value="1"/>
</dbReference>
<comment type="caution">
    <text evidence="6">The sequence shown here is derived from an EMBL/GenBank/DDBJ whole genome shotgun (WGS) entry which is preliminary data.</text>
</comment>
<keyword evidence="2" id="KW-0808">Transferase</keyword>
<gene>
    <name evidence="6" type="ORF">V1I91_11300</name>
</gene>
<dbReference type="PANTHER" id="PTHR43095">
    <property type="entry name" value="SUGAR KINASE"/>
    <property type="match status" value="1"/>
</dbReference>
<dbReference type="Proteomes" id="UP001356308">
    <property type="component" value="Unassembled WGS sequence"/>
</dbReference>
<keyword evidence="7" id="KW-1185">Reference proteome</keyword>
<name>A0ABU7IUK1_9FLAO</name>
<dbReference type="InterPro" id="IPR018484">
    <property type="entry name" value="FGGY_N"/>
</dbReference>
<dbReference type="EMBL" id="JAZDDG010000005">
    <property type="protein sequence ID" value="MEE1976659.1"/>
    <property type="molecule type" value="Genomic_DNA"/>
</dbReference>
<accession>A0ABU7IUK1</accession>
<dbReference type="InterPro" id="IPR050406">
    <property type="entry name" value="FGGY_Carb_Kinase"/>
</dbReference>
<sequence length="495" mass="54467">MYYLGLDIGSSSIKVALVASESGKRIDVVQEPEKEMSMLALKNGWAEQNPEDWWIHTCTGIKRLLKEHGISSDEIMGIGISYQMHGLVLVDKDGKALRNSIIWCDSRAVPIGQKAFEELGEDRCSEYLLNSPSNFTASKLKWVKDNEPETFAKIHKFMLPGDYMAYKLSGTINTTVSGLSEGIFWDFKNKEVASFLMEYYGLNANLVPDIVETFSEQSYVNEKGAEESGLKVGTPILYRAGDQPNNALSLNVFNPGEVAATGGTSGVVYAVTDSLSVKESARVNNFAHVNYSPNGDSRIGKLLCINGSGIQYRWLLNNLEVASYEEMNSLAAEVPVGSDGVVIIPFGNGAERMLNNQEVGTRLVNINLNNHGKGHLCRAALEGIAFSFVYGMEIMESDGIKVNVMRAGNDNLFRSDIFSETVATLIGYDIEIYNTTGAIGAARAGVLKNGDFEAFGKAIMNNDYVMTFKPLSNKAEYQSAYQLWKRELETTLNNL</sequence>
<evidence type="ECO:0000256" key="1">
    <source>
        <dbReference type="ARBA" id="ARBA00009156"/>
    </source>
</evidence>
<evidence type="ECO:0000259" key="5">
    <source>
        <dbReference type="Pfam" id="PF02782"/>
    </source>
</evidence>
<reference evidence="6 7" key="1">
    <citation type="submission" date="2024-01" db="EMBL/GenBank/DDBJ databases">
        <title>Maribacter spp. originated from different algae showed divergent polysaccharides utilization ability.</title>
        <authorList>
            <person name="Wang H."/>
            <person name="Wu Y."/>
        </authorList>
    </citation>
    <scope>NUCLEOTIDE SEQUENCE [LARGE SCALE GENOMIC DNA]</scope>
    <source>
        <strain evidence="6 7">PR1</strain>
    </source>
</reference>
<dbReference type="RefSeq" id="WP_272651357.1">
    <property type="nucleotide sequence ID" value="NZ_JAZDDG010000005.1"/>
</dbReference>
<evidence type="ECO:0000256" key="3">
    <source>
        <dbReference type="ARBA" id="ARBA00022777"/>
    </source>
</evidence>
<dbReference type="InterPro" id="IPR000577">
    <property type="entry name" value="Carb_kinase_FGGY"/>
</dbReference>
<keyword evidence="3 6" id="KW-0418">Kinase</keyword>
<comment type="similarity">
    <text evidence="1">Belongs to the FGGY kinase family.</text>
</comment>
<dbReference type="Pfam" id="PF02782">
    <property type="entry name" value="FGGY_C"/>
    <property type="match status" value="1"/>
</dbReference>
<dbReference type="InterPro" id="IPR018485">
    <property type="entry name" value="FGGY_C"/>
</dbReference>
<dbReference type="CDD" id="cd07809">
    <property type="entry name" value="ASKHA_NBD_FGGY_BaXK-like"/>
    <property type="match status" value="1"/>
</dbReference>
<dbReference type="PIRSF" id="PIRSF000538">
    <property type="entry name" value="GlpK"/>
    <property type="match status" value="1"/>
</dbReference>
<feature type="domain" description="Carbohydrate kinase FGGY N-terminal" evidence="4">
    <location>
        <begin position="2"/>
        <end position="245"/>
    </location>
</feature>
<proteinExistence type="inferred from homology"/>
<dbReference type="SUPFAM" id="SSF53067">
    <property type="entry name" value="Actin-like ATPase domain"/>
    <property type="match status" value="2"/>
</dbReference>
<organism evidence="6 7">
    <name type="scientific">Maribacter cobaltidurans</name>
    <dbReference type="NCBI Taxonomy" id="1178778"/>
    <lineage>
        <taxon>Bacteria</taxon>
        <taxon>Pseudomonadati</taxon>
        <taxon>Bacteroidota</taxon>
        <taxon>Flavobacteriia</taxon>
        <taxon>Flavobacteriales</taxon>
        <taxon>Flavobacteriaceae</taxon>
        <taxon>Maribacter</taxon>
    </lineage>
</organism>
<evidence type="ECO:0000313" key="6">
    <source>
        <dbReference type="EMBL" id="MEE1976659.1"/>
    </source>
</evidence>
<dbReference type="PANTHER" id="PTHR43095:SF5">
    <property type="entry name" value="XYLULOSE KINASE"/>
    <property type="match status" value="1"/>
</dbReference>
<feature type="domain" description="Carbohydrate kinase FGGY C-terminal" evidence="5">
    <location>
        <begin position="259"/>
        <end position="445"/>
    </location>
</feature>
<evidence type="ECO:0000313" key="7">
    <source>
        <dbReference type="Proteomes" id="UP001356308"/>
    </source>
</evidence>
<dbReference type="Gene3D" id="3.30.420.40">
    <property type="match status" value="2"/>
</dbReference>
<dbReference type="GO" id="GO:0016301">
    <property type="term" value="F:kinase activity"/>
    <property type="evidence" value="ECO:0007669"/>
    <property type="project" value="UniProtKB-KW"/>
</dbReference>